<feature type="compositionally biased region" description="Basic and acidic residues" evidence="1">
    <location>
        <begin position="84"/>
        <end position="99"/>
    </location>
</feature>
<accession>A0A9J6F8N7</accession>
<gene>
    <name evidence="2" type="ORF">HPB51_025630</name>
</gene>
<dbReference type="Pfam" id="PF15101">
    <property type="entry name" value="TERB2"/>
    <property type="match status" value="1"/>
</dbReference>
<name>A0A9J6F8N7_RHIMP</name>
<dbReference type="InterPro" id="IPR028065">
    <property type="entry name" value="TERB2"/>
</dbReference>
<evidence type="ECO:0000313" key="3">
    <source>
        <dbReference type="Proteomes" id="UP000821866"/>
    </source>
</evidence>
<keyword evidence="3" id="KW-1185">Reference proteome</keyword>
<dbReference type="EMBL" id="JABSTU010000001">
    <property type="protein sequence ID" value="KAH8042726.1"/>
    <property type="molecule type" value="Genomic_DNA"/>
</dbReference>
<protein>
    <submittedName>
        <fullName evidence="2">Uncharacterized protein</fullName>
    </submittedName>
</protein>
<feature type="region of interest" description="Disordered" evidence="1">
    <location>
        <begin position="84"/>
        <end position="117"/>
    </location>
</feature>
<sequence length="168" mass="19057">MGVFDGSVAWFSDTVKDKYKLLWQTHGGTIGDAGEASYLFSNSTDASDVQEVHRRLRNQEHVFLCPRFIIRRVLLGSRSVPTKDHILQGKPDVPSESRSKQTQVTQDNFVPTAGPSKPPEAICITDMSCKNFRIHLKPNASLKIRELFRKKLLKDDSEPECKKKKTQE</sequence>
<dbReference type="Proteomes" id="UP000821866">
    <property type="component" value="Chromosome 1"/>
</dbReference>
<evidence type="ECO:0000313" key="2">
    <source>
        <dbReference type="EMBL" id="KAH8042726.1"/>
    </source>
</evidence>
<feature type="compositionally biased region" description="Polar residues" evidence="1">
    <location>
        <begin position="100"/>
        <end position="109"/>
    </location>
</feature>
<reference evidence="2" key="2">
    <citation type="submission" date="2021-09" db="EMBL/GenBank/DDBJ databases">
        <authorList>
            <person name="Jia N."/>
            <person name="Wang J."/>
            <person name="Shi W."/>
            <person name="Du L."/>
            <person name="Sun Y."/>
            <person name="Zhan W."/>
            <person name="Jiang J."/>
            <person name="Wang Q."/>
            <person name="Zhang B."/>
            <person name="Ji P."/>
            <person name="Sakyi L.B."/>
            <person name="Cui X."/>
            <person name="Yuan T."/>
            <person name="Jiang B."/>
            <person name="Yang W."/>
            <person name="Lam T.T.-Y."/>
            <person name="Chang Q."/>
            <person name="Ding S."/>
            <person name="Wang X."/>
            <person name="Zhu J."/>
            <person name="Ruan X."/>
            <person name="Zhao L."/>
            <person name="Wei J."/>
            <person name="Que T."/>
            <person name="Du C."/>
            <person name="Cheng J."/>
            <person name="Dai P."/>
            <person name="Han X."/>
            <person name="Huang E."/>
            <person name="Gao Y."/>
            <person name="Liu J."/>
            <person name="Shao H."/>
            <person name="Ye R."/>
            <person name="Li L."/>
            <person name="Wei W."/>
            <person name="Wang X."/>
            <person name="Wang C."/>
            <person name="Huo Q."/>
            <person name="Li W."/>
            <person name="Guo W."/>
            <person name="Chen H."/>
            <person name="Chen S."/>
            <person name="Zhou L."/>
            <person name="Zhou L."/>
            <person name="Ni X."/>
            <person name="Tian J."/>
            <person name="Zhou Y."/>
            <person name="Sheng Y."/>
            <person name="Liu T."/>
            <person name="Pan Y."/>
            <person name="Xia L."/>
            <person name="Li J."/>
            <person name="Zhao F."/>
            <person name="Cao W."/>
        </authorList>
    </citation>
    <scope>NUCLEOTIDE SEQUENCE</scope>
    <source>
        <strain evidence="2">Rmic-2018</strain>
        <tissue evidence="2">Larvae</tissue>
    </source>
</reference>
<proteinExistence type="predicted"/>
<dbReference type="AlphaFoldDB" id="A0A9J6F8N7"/>
<evidence type="ECO:0000256" key="1">
    <source>
        <dbReference type="SAM" id="MobiDB-lite"/>
    </source>
</evidence>
<organism evidence="2 3">
    <name type="scientific">Rhipicephalus microplus</name>
    <name type="common">Cattle tick</name>
    <name type="synonym">Boophilus microplus</name>
    <dbReference type="NCBI Taxonomy" id="6941"/>
    <lineage>
        <taxon>Eukaryota</taxon>
        <taxon>Metazoa</taxon>
        <taxon>Ecdysozoa</taxon>
        <taxon>Arthropoda</taxon>
        <taxon>Chelicerata</taxon>
        <taxon>Arachnida</taxon>
        <taxon>Acari</taxon>
        <taxon>Parasitiformes</taxon>
        <taxon>Ixodida</taxon>
        <taxon>Ixodoidea</taxon>
        <taxon>Ixodidae</taxon>
        <taxon>Rhipicephalinae</taxon>
        <taxon>Rhipicephalus</taxon>
        <taxon>Boophilus</taxon>
    </lineage>
</organism>
<comment type="caution">
    <text evidence="2">The sequence shown here is derived from an EMBL/GenBank/DDBJ whole genome shotgun (WGS) entry which is preliminary data.</text>
</comment>
<reference evidence="2" key="1">
    <citation type="journal article" date="2020" name="Cell">
        <title>Large-Scale Comparative Analyses of Tick Genomes Elucidate Their Genetic Diversity and Vector Capacities.</title>
        <authorList>
            <consortium name="Tick Genome and Microbiome Consortium (TIGMIC)"/>
            <person name="Jia N."/>
            <person name="Wang J."/>
            <person name="Shi W."/>
            <person name="Du L."/>
            <person name="Sun Y."/>
            <person name="Zhan W."/>
            <person name="Jiang J.F."/>
            <person name="Wang Q."/>
            <person name="Zhang B."/>
            <person name="Ji P."/>
            <person name="Bell-Sakyi L."/>
            <person name="Cui X.M."/>
            <person name="Yuan T.T."/>
            <person name="Jiang B.G."/>
            <person name="Yang W.F."/>
            <person name="Lam T.T."/>
            <person name="Chang Q.C."/>
            <person name="Ding S.J."/>
            <person name="Wang X.J."/>
            <person name="Zhu J.G."/>
            <person name="Ruan X.D."/>
            <person name="Zhao L."/>
            <person name="Wei J.T."/>
            <person name="Ye R.Z."/>
            <person name="Que T.C."/>
            <person name="Du C.H."/>
            <person name="Zhou Y.H."/>
            <person name="Cheng J.X."/>
            <person name="Dai P.F."/>
            <person name="Guo W.B."/>
            <person name="Han X.H."/>
            <person name="Huang E.J."/>
            <person name="Li L.F."/>
            <person name="Wei W."/>
            <person name="Gao Y.C."/>
            <person name="Liu J.Z."/>
            <person name="Shao H.Z."/>
            <person name="Wang X."/>
            <person name="Wang C.C."/>
            <person name="Yang T.C."/>
            <person name="Huo Q.B."/>
            <person name="Li W."/>
            <person name="Chen H.Y."/>
            <person name="Chen S.E."/>
            <person name="Zhou L.G."/>
            <person name="Ni X.B."/>
            <person name="Tian J.H."/>
            <person name="Sheng Y."/>
            <person name="Liu T."/>
            <person name="Pan Y.S."/>
            <person name="Xia L.Y."/>
            <person name="Li J."/>
            <person name="Zhao F."/>
            <person name="Cao W.C."/>
        </authorList>
    </citation>
    <scope>NUCLEOTIDE SEQUENCE</scope>
    <source>
        <strain evidence="2">Rmic-2018</strain>
    </source>
</reference>